<keyword evidence="2" id="KW-0378">Hydrolase</keyword>
<comment type="similarity">
    <text evidence="1">Belongs to the peptidase S33 family.</text>
</comment>
<proteinExistence type="inferred from homology"/>
<evidence type="ECO:0000256" key="2">
    <source>
        <dbReference type="ARBA" id="ARBA00022801"/>
    </source>
</evidence>
<dbReference type="PANTHER" id="PTHR43248:SF2">
    <property type="entry name" value="PROLYL AMINOPEPTIDASE"/>
    <property type="match status" value="1"/>
</dbReference>
<dbReference type="InterPro" id="IPR029058">
    <property type="entry name" value="AB_hydrolase_fold"/>
</dbReference>
<organism evidence="4 5">
    <name type="scientific">Jiangella mangrovi</name>
    <dbReference type="NCBI Taxonomy" id="1524084"/>
    <lineage>
        <taxon>Bacteria</taxon>
        <taxon>Bacillati</taxon>
        <taxon>Actinomycetota</taxon>
        <taxon>Actinomycetes</taxon>
        <taxon>Jiangellales</taxon>
        <taxon>Jiangellaceae</taxon>
        <taxon>Jiangella</taxon>
    </lineage>
</organism>
<accession>A0A7W9GSX0</accession>
<gene>
    <name evidence="4" type="ORF">HD601_004027</name>
</gene>
<dbReference type="InterPro" id="IPR000073">
    <property type="entry name" value="AB_hydrolase_1"/>
</dbReference>
<dbReference type="Pfam" id="PF00561">
    <property type="entry name" value="Abhydrolase_1"/>
    <property type="match status" value="1"/>
</dbReference>
<dbReference type="PRINTS" id="PR00793">
    <property type="entry name" value="PROAMNOPTASE"/>
</dbReference>
<dbReference type="RefSeq" id="WP_221441143.1">
    <property type="nucleotide sequence ID" value="NZ_JACHMM010000001.1"/>
</dbReference>
<dbReference type="InterPro" id="IPR002410">
    <property type="entry name" value="Peptidase_S33"/>
</dbReference>
<dbReference type="PANTHER" id="PTHR43248">
    <property type="entry name" value="2-SUCCINYL-6-HYDROXY-2,4-CYCLOHEXADIENE-1-CARBOXYLATE SYNTHASE"/>
    <property type="match status" value="1"/>
</dbReference>
<dbReference type="Gene3D" id="3.40.50.1820">
    <property type="entry name" value="alpha/beta hydrolase"/>
    <property type="match status" value="1"/>
</dbReference>
<reference evidence="4 5" key="1">
    <citation type="submission" date="2020-08" db="EMBL/GenBank/DDBJ databases">
        <title>Sequencing the genomes of 1000 actinobacteria strains.</title>
        <authorList>
            <person name="Klenk H.-P."/>
        </authorList>
    </citation>
    <scope>NUCLEOTIDE SEQUENCE [LARGE SCALE GENOMIC DNA]</scope>
    <source>
        <strain evidence="4 5">DSM 102122</strain>
    </source>
</reference>
<dbReference type="GO" id="GO:0006508">
    <property type="term" value="P:proteolysis"/>
    <property type="evidence" value="ECO:0007669"/>
    <property type="project" value="InterPro"/>
</dbReference>
<dbReference type="Proteomes" id="UP000542813">
    <property type="component" value="Unassembled WGS sequence"/>
</dbReference>
<name>A0A7W9GSX0_9ACTN</name>
<feature type="domain" description="AB hydrolase-1" evidence="3">
    <location>
        <begin position="55"/>
        <end position="215"/>
    </location>
</feature>
<sequence length="429" mass="46215">MIPAGRDGSVRLGGLVLRDHWFDVPLSHAGGAGGETIRLYAREVVSASDPDKDRPWLLFLQGGPGGKATRPAGASGWVGRAVEDFRVLLLDQRGTGRSTPATAATLSARGDAAAQAEYLAHFRADAIVADSELVRRQLAGEDTAWHVLGQSYGGFCSLTYLSFAPEGLASVMLTGGLAPVAVGADDVYAATYRTVERKNAQFHAAFPWARERLSAVADHVRDHDVRLPDGSRLTVPRLQALGHGLGANSAIPGLAYLLEEAFAADGVLSDTFLVGAWETLSFASGPLYAVLHEACYAHETATRWSAERVGAGLPQFGPDADPLLLTGEMIYPWMFEHDPALVPLRAAADLLAEREWGPLYDLDRLAANEVPVAAALYTEDMYVDAGLSRDTVARVRGLRAWETNAHEHDGLRETEDVIDRLIRMNRGEV</sequence>
<evidence type="ECO:0000256" key="1">
    <source>
        <dbReference type="ARBA" id="ARBA00010088"/>
    </source>
</evidence>
<evidence type="ECO:0000259" key="3">
    <source>
        <dbReference type="Pfam" id="PF00561"/>
    </source>
</evidence>
<dbReference type="SUPFAM" id="SSF53474">
    <property type="entry name" value="alpha/beta-Hydrolases"/>
    <property type="match status" value="1"/>
</dbReference>
<evidence type="ECO:0000313" key="4">
    <source>
        <dbReference type="EMBL" id="MBB5789452.1"/>
    </source>
</evidence>
<dbReference type="InterPro" id="IPR051601">
    <property type="entry name" value="Serine_prot/Carboxylest_S33"/>
</dbReference>
<dbReference type="GO" id="GO:0004177">
    <property type="term" value="F:aminopeptidase activity"/>
    <property type="evidence" value="ECO:0007669"/>
    <property type="project" value="UniProtKB-EC"/>
</dbReference>
<dbReference type="EMBL" id="JACHMM010000001">
    <property type="protein sequence ID" value="MBB5789452.1"/>
    <property type="molecule type" value="Genomic_DNA"/>
</dbReference>
<comment type="caution">
    <text evidence="4">The sequence shown here is derived from an EMBL/GenBank/DDBJ whole genome shotgun (WGS) entry which is preliminary data.</text>
</comment>
<protein>
    <submittedName>
        <fullName evidence="4">Pimeloyl-ACP methyl ester carboxylesterase</fullName>
    </submittedName>
</protein>
<evidence type="ECO:0000313" key="5">
    <source>
        <dbReference type="Proteomes" id="UP000542813"/>
    </source>
</evidence>
<dbReference type="AlphaFoldDB" id="A0A7W9GSX0"/>
<keyword evidence="5" id="KW-1185">Reference proteome</keyword>